<dbReference type="PROSITE" id="PS51391">
    <property type="entry name" value="CID"/>
    <property type="match status" value="1"/>
</dbReference>
<dbReference type="CDD" id="cd16982">
    <property type="entry name" value="CID_Pcf11"/>
    <property type="match status" value="1"/>
</dbReference>
<dbReference type="OrthoDB" id="2129491at2759"/>
<name>G8BRI1_TETPH</name>
<dbReference type="RefSeq" id="XP_003684791.1">
    <property type="nucleotide sequence ID" value="XM_003684743.1"/>
</dbReference>
<dbReference type="GO" id="GO:0003729">
    <property type="term" value="F:mRNA binding"/>
    <property type="evidence" value="ECO:0007669"/>
    <property type="project" value="EnsemblFungi"/>
</dbReference>
<dbReference type="PANTHER" id="PTHR15921">
    <property type="entry name" value="PRE-MRNA CLEAVAGE COMPLEX II"/>
    <property type="match status" value="1"/>
</dbReference>
<evidence type="ECO:0000313" key="4">
    <source>
        <dbReference type="Proteomes" id="UP000005666"/>
    </source>
</evidence>
<dbReference type="FunFam" id="1.25.40.90:FF:000016">
    <property type="entry name" value="mRNA cleavage factor complex component Pcf11"/>
    <property type="match status" value="1"/>
</dbReference>
<sequence>MDRDQEAIVKDFTSILDELTFNSRPIITTLTKMAEENISLAQYFVDALESRVEKCVPKQKLYAFYTIDSICKNAGSPYTIYFSRNLYNLYKKAYLLVDNQVRTKLINMFKTWIQPIESTGLPIFDNVELDKIENFLIKASALHHKNFTKLLPEPTVPLLLRDIDKLTTLTNERLTKQKNSDSNDEKEIEKLNMKILVLSQLKQELQKGKLTKVALKQVQVQLLQVFAQDQQVLQERIRQEQLQQEQLQQRQRTEQLQLQQLSHHQNAAINQQFQIKNDHNPLFGNSLNLNPQGFSTLFNNSNFIPMNQNMDDNNTMGGMNLNNIIEPANISNIEKQNKLNKMHSLFESLKAEKLVFQPKEQSIITLNAKLNIDDGKLINNSGRAKSETDLTRLPSIEFLSNIISDCKAYFSTVNIDIVNTPSLNISQDFILGENKIVENNLINTLYRAKPKKCTLCGKRFGNTLDERRLQSDHLDWHFRINKRIKGSENTLSNITATNSSSNTTQKNIQSRNWYLHDSQWIIFKDKEIVSTSRSDHSENNMTVVNLDFNTNMNSQKNNNINNADRNLSGNESNKFVKIDEGLLSKKYVIVPESVEDMSFKCPVCKEIVAATYDEELGEWIWKGCMEYKGKYFHATCYYESAKNKNTSIGLELDMEKLKNLITD</sequence>
<dbReference type="Pfam" id="PF04818">
    <property type="entry name" value="CID"/>
    <property type="match status" value="1"/>
</dbReference>
<dbReference type="Proteomes" id="UP000005666">
    <property type="component" value="Chromosome 3"/>
</dbReference>
<dbReference type="SUPFAM" id="SSF48464">
    <property type="entry name" value="ENTH/VHS domain"/>
    <property type="match status" value="1"/>
</dbReference>
<dbReference type="GO" id="GO:0000993">
    <property type="term" value="F:RNA polymerase II complex binding"/>
    <property type="evidence" value="ECO:0007669"/>
    <property type="project" value="EnsemblFungi"/>
</dbReference>
<dbReference type="GO" id="GO:0031124">
    <property type="term" value="P:mRNA 3'-end processing"/>
    <property type="evidence" value="ECO:0007669"/>
    <property type="project" value="EnsemblFungi"/>
</dbReference>
<dbReference type="InterPro" id="IPR021605">
    <property type="entry name" value="Pcf11_Clp1-ID"/>
</dbReference>
<organism evidence="3 4">
    <name type="scientific">Tetrapisispora phaffii (strain ATCC 24235 / CBS 4417 / NBRC 1672 / NRRL Y-8282 / UCD 70-5)</name>
    <name type="common">Yeast</name>
    <name type="synonym">Fabospora phaffii</name>
    <dbReference type="NCBI Taxonomy" id="1071381"/>
    <lineage>
        <taxon>Eukaryota</taxon>
        <taxon>Fungi</taxon>
        <taxon>Dikarya</taxon>
        <taxon>Ascomycota</taxon>
        <taxon>Saccharomycotina</taxon>
        <taxon>Saccharomycetes</taxon>
        <taxon>Saccharomycetales</taxon>
        <taxon>Saccharomycetaceae</taxon>
        <taxon>Tetrapisispora</taxon>
    </lineage>
</organism>
<dbReference type="InterPro" id="IPR047415">
    <property type="entry name" value="Pcf11_CID"/>
</dbReference>
<dbReference type="AlphaFoldDB" id="G8BRI1"/>
<feature type="domain" description="CID" evidence="2">
    <location>
        <begin position="4"/>
        <end position="140"/>
    </location>
</feature>
<evidence type="ECO:0000313" key="3">
    <source>
        <dbReference type="EMBL" id="CCE62357.1"/>
    </source>
</evidence>
<dbReference type="EMBL" id="HE612858">
    <property type="protein sequence ID" value="CCE62357.1"/>
    <property type="molecule type" value="Genomic_DNA"/>
</dbReference>
<keyword evidence="1" id="KW-0175">Coiled coil</keyword>
<dbReference type="PANTHER" id="PTHR15921:SF3">
    <property type="entry name" value="PRE-MRNA CLEAVAGE COMPLEX 2 PROTEIN PCF11"/>
    <property type="match status" value="1"/>
</dbReference>
<dbReference type="Pfam" id="PF11526">
    <property type="entry name" value="Pfc11_Clp1_ID"/>
    <property type="match status" value="1"/>
</dbReference>
<dbReference type="Pfam" id="PF21940">
    <property type="entry name" value="Pfc11_Rna14-15-ID"/>
    <property type="match status" value="1"/>
</dbReference>
<dbReference type="Pfam" id="PF21936">
    <property type="entry name" value="Pcf11_C"/>
    <property type="match status" value="1"/>
</dbReference>
<dbReference type="STRING" id="1071381.G8BRI1"/>
<dbReference type="GO" id="GO:0005849">
    <property type="term" value="C:mRNA cleavage factor complex"/>
    <property type="evidence" value="ECO:0007669"/>
    <property type="project" value="EnsemblFungi"/>
</dbReference>
<dbReference type="KEGG" id="tpf:TPHA_0C02020"/>
<keyword evidence="4" id="KW-1185">Reference proteome</keyword>
<evidence type="ECO:0000256" key="1">
    <source>
        <dbReference type="SAM" id="Coils"/>
    </source>
</evidence>
<dbReference type="SMART" id="SM00582">
    <property type="entry name" value="RPR"/>
    <property type="match status" value="1"/>
</dbReference>
<dbReference type="GO" id="GO:0030846">
    <property type="term" value="P:termination of RNA polymerase II transcription, poly(A)-coupled"/>
    <property type="evidence" value="ECO:0007669"/>
    <property type="project" value="EnsemblFungi"/>
</dbReference>
<feature type="coiled-coil region" evidence="1">
    <location>
        <begin position="230"/>
        <end position="259"/>
    </location>
</feature>
<dbReference type="InterPro" id="IPR045154">
    <property type="entry name" value="PCF11-like"/>
</dbReference>
<dbReference type="GeneID" id="11534090"/>
<dbReference type="OMA" id="PHANKNI"/>
<dbReference type="eggNOG" id="KOG2071">
    <property type="taxonomic scope" value="Eukaryota"/>
</dbReference>
<proteinExistence type="predicted"/>
<reference evidence="3 4" key="1">
    <citation type="journal article" date="2011" name="Proc. Natl. Acad. Sci. U.S.A.">
        <title>Evolutionary erosion of yeast sex chromosomes by mating-type switching accidents.</title>
        <authorList>
            <person name="Gordon J.L."/>
            <person name="Armisen D."/>
            <person name="Proux-Wera E."/>
            <person name="Oheigeartaigh S.S."/>
            <person name="Byrne K.P."/>
            <person name="Wolfe K.H."/>
        </authorList>
    </citation>
    <scope>NUCLEOTIDE SEQUENCE [LARGE SCALE GENOMIC DNA]</scope>
    <source>
        <strain evidence="4">ATCC 24235 / CBS 4417 / NBRC 1672 / NRRL Y-8282 / UCD 70-5</strain>
    </source>
</reference>
<dbReference type="Gene3D" id="1.25.40.90">
    <property type="match status" value="1"/>
</dbReference>
<dbReference type="GO" id="GO:0030847">
    <property type="term" value="P:termination of RNA polymerase II transcription, exosome-dependent"/>
    <property type="evidence" value="ECO:0007669"/>
    <property type="project" value="EnsemblFungi"/>
</dbReference>
<protein>
    <recommendedName>
        <fullName evidence="2">CID domain-containing protein</fullName>
    </recommendedName>
</protein>
<evidence type="ECO:0000259" key="2">
    <source>
        <dbReference type="PROSITE" id="PS51391"/>
    </source>
</evidence>
<dbReference type="InterPro" id="IPR008942">
    <property type="entry name" value="ENTH_VHS"/>
</dbReference>
<dbReference type="InterPro" id="IPR006569">
    <property type="entry name" value="CID_dom"/>
</dbReference>
<dbReference type="GO" id="GO:0005829">
    <property type="term" value="C:cytosol"/>
    <property type="evidence" value="ECO:0007669"/>
    <property type="project" value="EnsemblFungi"/>
</dbReference>
<dbReference type="InterPro" id="IPR054127">
    <property type="entry name" value="Pcf11_C"/>
</dbReference>
<dbReference type="HOGENOM" id="CLU_015606_0_0_1"/>
<gene>
    <name evidence="3" type="primary">TPHA0C02020</name>
    <name evidence="3" type="ordered locus">TPHA_0C02020</name>
</gene>
<dbReference type="InterPro" id="IPR054128">
    <property type="entry name" value="Pfc11_Rna14/15-ID"/>
</dbReference>
<accession>G8BRI1</accession>